<dbReference type="Gene3D" id="3.90.79.10">
    <property type="entry name" value="Nucleoside Triphosphate Pyrophosphohydrolase"/>
    <property type="match status" value="1"/>
</dbReference>
<dbReference type="Pfam" id="PF00293">
    <property type="entry name" value="NUDIX"/>
    <property type="match status" value="1"/>
</dbReference>
<dbReference type="RefSeq" id="WP_065272719.1">
    <property type="nucleotide sequence ID" value="NZ_CP015124.1"/>
</dbReference>
<proteinExistence type="predicted"/>
<dbReference type="InterPro" id="IPR047198">
    <property type="entry name" value="DDP-like_NUDIX"/>
</dbReference>
<evidence type="ECO:0000313" key="7">
    <source>
        <dbReference type="Proteomes" id="UP001218364"/>
    </source>
</evidence>
<reference evidence="6 7" key="1">
    <citation type="submission" date="2023-02" db="EMBL/GenBank/DDBJ databases">
        <title>Population genomics of bacteria associated with diatom.</title>
        <authorList>
            <person name="Xie J."/>
            <person name="Wang H."/>
        </authorList>
    </citation>
    <scope>NUCLEOTIDE SEQUENCE [LARGE SCALE GENOMIC DNA]</scope>
    <source>
        <strain evidence="6 7">PT47_8</strain>
    </source>
</reference>
<feature type="domain" description="Nudix hydrolase" evidence="5">
    <location>
        <begin position="17"/>
        <end position="148"/>
    </location>
</feature>
<evidence type="ECO:0000256" key="4">
    <source>
        <dbReference type="ARBA" id="ARBA00022842"/>
    </source>
</evidence>
<evidence type="ECO:0000256" key="1">
    <source>
        <dbReference type="ARBA" id="ARBA00001946"/>
    </source>
</evidence>
<protein>
    <submittedName>
        <fullName evidence="6">NUDIX hydrolase</fullName>
    </submittedName>
</protein>
<evidence type="ECO:0000256" key="3">
    <source>
        <dbReference type="ARBA" id="ARBA00022801"/>
    </source>
</evidence>
<dbReference type="InterPro" id="IPR015797">
    <property type="entry name" value="NUDIX_hydrolase-like_dom_sf"/>
</dbReference>
<evidence type="ECO:0000259" key="5">
    <source>
        <dbReference type="PROSITE" id="PS51462"/>
    </source>
</evidence>
<dbReference type="InterPro" id="IPR000086">
    <property type="entry name" value="NUDIX_hydrolase_dom"/>
</dbReference>
<dbReference type="PANTHER" id="PTHR12629">
    <property type="entry name" value="DIPHOSPHOINOSITOL POLYPHOSPHATE PHOSPHOHYDROLASE"/>
    <property type="match status" value="1"/>
</dbReference>
<organism evidence="6 7">
    <name type="scientific">Phaeobacter gallaeciensis</name>
    <dbReference type="NCBI Taxonomy" id="60890"/>
    <lineage>
        <taxon>Bacteria</taxon>
        <taxon>Pseudomonadati</taxon>
        <taxon>Pseudomonadota</taxon>
        <taxon>Alphaproteobacteria</taxon>
        <taxon>Rhodobacterales</taxon>
        <taxon>Roseobacteraceae</taxon>
        <taxon>Phaeobacter</taxon>
    </lineage>
</organism>
<dbReference type="Proteomes" id="UP001218364">
    <property type="component" value="Unassembled WGS sequence"/>
</dbReference>
<evidence type="ECO:0000313" key="6">
    <source>
        <dbReference type="EMBL" id="MDE4165449.1"/>
    </source>
</evidence>
<keyword evidence="3 6" id="KW-0378">Hydrolase</keyword>
<keyword evidence="2" id="KW-0479">Metal-binding</keyword>
<keyword evidence="4" id="KW-0460">Magnesium</keyword>
<comment type="caution">
    <text evidence="6">The sequence shown here is derived from an EMBL/GenBank/DDBJ whole genome shotgun (WGS) entry which is preliminary data.</text>
</comment>
<name>A0ABD4X803_9RHOB</name>
<dbReference type="PROSITE" id="PS51462">
    <property type="entry name" value="NUDIX"/>
    <property type="match status" value="1"/>
</dbReference>
<dbReference type="CDD" id="cd04666">
    <property type="entry name" value="NUDIX_DIPP2_like_Nudt4"/>
    <property type="match status" value="1"/>
</dbReference>
<gene>
    <name evidence="6" type="ORF">PXK24_07065</name>
</gene>
<dbReference type="SUPFAM" id="SSF55811">
    <property type="entry name" value="Nudix"/>
    <property type="match status" value="1"/>
</dbReference>
<evidence type="ECO:0000256" key="2">
    <source>
        <dbReference type="ARBA" id="ARBA00022723"/>
    </source>
</evidence>
<dbReference type="EMBL" id="JARCJK010000002">
    <property type="protein sequence ID" value="MDE4165449.1"/>
    <property type="molecule type" value="Genomic_DNA"/>
</dbReference>
<dbReference type="GO" id="GO:0016787">
    <property type="term" value="F:hydrolase activity"/>
    <property type="evidence" value="ECO:0007669"/>
    <property type="project" value="UniProtKB-KW"/>
</dbReference>
<dbReference type="AlphaFoldDB" id="A0ABD4X803"/>
<sequence length="159" mass="17523">MNRSALSAISKSGTGTATQVAALCFRITKTGKPRILMITSRGTGRWILPKGWPIPGRSLAESAAIEAWEEAGVRGVPVDNCLGEFTYDKWRSELSPVPCVVRVYPVIVTALQDEFPERHQRQRAWTSPRKAAGLVQEKALKKILTRFDPDGIGSELFNS</sequence>
<comment type="cofactor">
    <cofactor evidence="1">
        <name>Mg(2+)</name>
        <dbReference type="ChEBI" id="CHEBI:18420"/>
    </cofactor>
</comment>
<dbReference type="PANTHER" id="PTHR12629:SF0">
    <property type="entry name" value="DIPHOSPHOINOSITOL-POLYPHOSPHATE DIPHOSPHATASE"/>
    <property type="match status" value="1"/>
</dbReference>
<accession>A0ABD4X803</accession>
<dbReference type="GO" id="GO:0046872">
    <property type="term" value="F:metal ion binding"/>
    <property type="evidence" value="ECO:0007669"/>
    <property type="project" value="UniProtKB-KW"/>
</dbReference>